<name>A0A1W1H7N8_9BACT</name>
<gene>
    <name evidence="2" type="ORF">MTBBW1_1380026</name>
</gene>
<dbReference type="Proteomes" id="UP000191931">
    <property type="component" value="Unassembled WGS sequence"/>
</dbReference>
<evidence type="ECO:0000313" key="3">
    <source>
        <dbReference type="Proteomes" id="UP000191931"/>
    </source>
</evidence>
<sequence length="80" mass="8959">MWQDPIVAETRALREQYANKFNNDPDAIFKDIMKRQSVPGKKLFSFPARTKIIVHNVAQQGTPGDAENGSGSRESCGRHT</sequence>
<dbReference type="EMBL" id="FWEV01000044">
    <property type="protein sequence ID" value="SLM28479.1"/>
    <property type="molecule type" value="Genomic_DNA"/>
</dbReference>
<evidence type="ECO:0000256" key="1">
    <source>
        <dbReference type="SAM" id="MobiDB-lite"/>
    </source>
</evidence>
<keyword evidence="3" id="KW-1185">Reference proteome</keyword>
<reference evidence="2 3" key="1">
    <citation type="submission" date="2017-03" db="EMBL/GenBank/DDBJ databases">
        <authorList>
            <person name="Afonso C.L."/>
            <person name="Miller P.J."/>
            <person name="Scott M.A."/>
            <person name="Spackman E."/>
            <person name="Goraichik I."/>
            <person name="Dimitrov K.M."/>
            <person name="Suarez D.L."/>
            <person name="Swayne D.E."/>
        </authorList>
    </citation>
    <scope>NUCLEOTIDE SEQUENCE [LARGE SCALE GENOMIC DNA]</scope>
    <source>
        <strain evidence="2">PRJEB14757</strain>
    </source>
</reference>
<proteinExistence type="predicted"/>
<protein>
    <submittedName>
        <fullName evidence="2">Uncharacterized protein</fullName>
    </submittedName>
</protein>
<dbReference type="AlphaFoldDB" id="A0A1W1H7N8"/>
<evidence type="ECO:0000313" key="2">
    <source>
        <dbReference type="EMBL" id="SLM28479.1"/>
    </source>
</evidence>
<accession>A0A1W1H7N8</accession>
<organism evidence="2 3">
    <name type="scientific">Desulfamplus magnetovallimortis</name>
    <dbReference type="NCBI Taxonomy" id="1246637"/>
    <lineage>
        <taxon>Bacteria</taxon>
        <taxon>Pseudomonadati</taxon>
        <taxon>Thermodesulfobacteriota</taxon>
        <taxon>Desulfobacteria</taxon>
        <taxon>Desulfobacterales</taxon>
        <taxon>Desulfobacteraceae</taxon>
        <taxon>Desulfamplus</taxon>
    </lineage>
</organism>
<feature type="region of interest" description="Disordered" evidence="1">
    <location>
        <begin position="57"/>
        <end position="80"/>
    </location>
</feature>
<dbReference type="RefSeq" id="WP_080804836.1">
    <property type="nucleotide sequence ID" value="NZ_LT828549.1"/>
</dbReference>
<dbReference type="OrthoDB" id="5772019at2"/>
<dbReference type="STRING" id="1246637.MTBBW1_1380026"/>